<feature type="compositionally biased region" description="Low complexity" evidence="8">
    <location>
        <begin position="21"/>
        <end position="38"/>
    </location>
</feature>
<keyword evidence="6" id="KW-0472">Membrane</keyword>
<comment type="catalytic activity">
    <reaction evidence="6">
        <text>a quinone + NADH + 5 H(+)(in) = a quinol + NAD(+) + 4 H(+)(out)</text>
        <dbReference type="Rhea" id="RHEA:57888"/>
        <dbReference type="ChEBI" id="CHEBI:15378"/>
        <dbReference type="ChEBI" id="CHEBI:24646"/>
        <dbReference type="ChEBI" id="CHEBI:57540"/>
        <dbReference type="ChEBI" id="CHEBI:57945"/>
        <dbReference type="ChEBI" id="CHEBI:132124"/>
    </reaction>
</comment>
<dbReference type="PROSITE" id="PS00535">
    <property type="entry name" value="COMPLEX1_49K"/>
    <property type="match status" value="1"/>
</dbReference>
<dbReference type="InterPro" id="IPR022885">
    <property type="entry name" value="NDH1_su_D/H"/>
</dbReference>
<evidence type="ECO:0000313" key="10">
    <source>
        <dbReference type="EMBL" id="AOS61362.1"/>
    </source>
</evidence>
<organism evidence="10 11">
    <name type="scientific">Actinoalloteichus hymeniacidonis</name>
    <dbReference type="NCBI Taxonomy" id="340345"/>
    <lineage>
        <taxon>Bacteria</taxon>
        <taxon>Bacillati</taxon>
        <taxon>Actinomycetota</taxon>
        <taxon>Actinomycetes</taxon>
        <taxon>Pseudonocardiales</taxon>
        <taxon>Pseudonocardiaceae</taxon>
        <taxon>Actinoalloteichus</taxon>
    </lineage>
</organism>
<keyword evidence="6" id="KW-1003">Cell membrane</keyword>
<keyword evidence="5 6" id="KW-0520">NAD</keyword>
<comment type="similarity">
    <text evidence="1 6 7">Belongs to the complex I 49 kDa subunit family.</text>
</comment>
<keyword evidence="11" id="KW-1185">Reference proteome</keyword>
<keyword evidence="3 6" id="KW-0874">Quinone</keyword>
<dbReference type="InterPro" id="IPR029014">
    <property type="entry name" value="NiFe-Hase_large"/>
</dbReference>
<comment type="function">
    <text evidence="6">NDH-1 shuttles electrons from NADH, via FMN and iron-sulfur (Fe-S) centers, to quinones in the respiratory chain. The immediate electron acceptor for the enzyme in this species is believed to be a menaquinone. Couples the redox reaction to proton translocation (for every two electrons transferred, four hydrogen ions are translocated across the cytoplasmic membrane), and thus conserves the redox energy in a proton gradient.</text>
</comment>
<dbReference type="GO" id="GO:0051287">
    <property type="term" value="F:NAD binding"/>
    <property type="evidence" value="ECO:0007669"/>
    <property type="project" value="InterPro"/>
</dbReference>
<dbReference type="EC" id="7.1.1.-" evidence="6"/>
<evidence type="ECO:0000313" key="11">
    <source>
        <dbReference type="Proteomes" id="UP000095210"/>
    </source>
</evidence>
<proteinExistence type="inferred from homology"/>
<comment type="subcellular location">
    <subcellularLocation>
        <location evidence="6">Cell membrane</location>
        <topology evidence="6">Peripheral membrane protein</topology>
        <orientation evidence="6">Cytoplasmic side</orientation>
    </subcellularLocation>
</comment>
<evidence type="ECO:0000256" key="3">
    <source>
        <dbReference type="ARBA" id="ARBA00022719"/>
    </source>
</evidence>
<dbReference type="NCBIfam" id="TIGR01962">
    <property type="entry name" value="NuoD"/>
    <property type="match status" value="1"/>
</dbReference>
<evidence type="ECO:0000256" key="6">
    <source>
        <dbReference type="HAMAP-Rule" id="MF_01358"/>
    </source>
</evidence>
<dbReference type="GO" id="GO:0050136">
    <property type="term" value="F:NADH dehydrogenase (quinone) (non-electrogenic) activity"/>
    <property type="evidence" value="ECO:0007669"/>
    <property type="project" value="UniProtKB-UniRule"/>
</dbReference>
<evidence type="ECO:0000256" key="7">
    <source>
        <dbReference type="RuleBase" id="RU003685"/>
    </source>
</evidence>
<dbReference type="EMBL" id="CP014859">
    <property type="protein sequence ID" value="AOS61362.1"/>
    <property type="molecule type" value="Genomic_DNA"/>
</dbReference>
<dbReference type="PANTHER" id="PTHR11993">
    <property type="entry name" value="NADH-UBIQUINONE OXIDOREDUCTASE 49 KDA SUBUNIT"/>
    <property type="match status" value="1"/>
</dbReference>
<evidence type="ECO:0000259" key="9">
    <source>
        <dbReference type="Pfam" id="PF00346"/>
    </source>
</evidence>
<dbReference type="KEGG" id="ahm:TL08_02620"/>
<evidence type="ECO:0000256" key="4">
    <source>
        <dbReference type="ARBA" id="ARBA00022967"/>
    </source>
</evidence>
<name>A0AAC9HL24_9PSEU</name>
<dbReference type="Gene3D" id="1.10.645.10">
    <property type="entry name" value="Cytochrome-c3 Hydrogenase, chain B"/>
    <property type="match status" value="1"/>
</dbReference>
<accession>A0AAC9HL24</accession>
<dbReference type="InterPro" id="IPR014029">
    <property type="entry name" value="NADH_UbQ_OxRdtase_49kDa_CS"/>
</dbReference>
<dbReference type="RefSeq" id="WP_069846299.1">
    <property type="nucleotide sequence ID" value="NZ_CP014859.1"/>
</dbReference>
<dbReference type="NCBIfam" id="NF004739">
    <property type="entry name" value="PRK06075.1"/>
    <property type="match status" value="1"/>
</dbReference>
<evidence type="ECO:0000256" key="2">
    <source>
        <dbReference type="ARBA" id="ARBA00022448"/>
    </source>
</evidence>
<keyword evidence="4 6" id="KW-1278">Translocase</keyword>
<feature type="domain" description="NADH-quinone oxidoreductase subunit D" evidence="9">
    <location>
        <begin position="187"/>
        <end position="475"/>
    </location>
</feature>
<sequence>MSRSDNANPTAEAGETIADVTTGTDTSPSGASGSTTADPYEATARDTTEGKVYNVSGGDWDEIQTSADKDERIVINMGPQHPSTHGVLRLVLELEGETVTQSRVVVGYLHTGIEKNIEYRTWTQGVTFVTRMDYLAPLHTETAYCLGVEKLLGITAPRRADIVRVLLMELNRMSSHLVYLATGGMELGSTTGMVFGFREREEVLHLLEFLTGLRMNHAFIRPGGLAQDLPKGYEQKIREFLTLMTKRMKDYDSLFTGQPIWRRRLGDVGYLPLDGCLQLGITGPILRSAGLGWDLRKTQPYCGYEEYDFDVPTLNDGDAFARYLLRIEEIQQSMRIIEQTLPKLRETEGDPVMVADGKVAWPAKLTIGPDGLGNSLEHVRKIMGQSMESLIHHFKLVTEGFDVPAGQVYVPVESPRGELGVHLVSDGGTRPMRAHVREPSFVNLQSFPAMSEGGLIADAIVSVASIDPVMGGVDR</sequence>
<gene>
    <name evidence="6" type="primary">nuoD</name>
    <name evidence="10" type="ORF">TL08_02620</name>
</gene>
<dbReference type="GO" id="GO:0048038">
    <property type="term" value="F:quinone binding"/>
    <property type="evidence" value="ECO:0007669"/>
    <property type="project" value="UniProtKB-KW"/>
</dbReference>
<dbReference type="GO" id="GO:0005886">
    <property type="term" value="C:plasma membrane"/>
    <property type="evidence" value="ECO:0007669"/>
    <property type="project" value="UniProtKB-SubCell"/>
</dbReference>
<dbReference type="Proteomes" id="UP000095210">
    <property type="component" value="Chromosome"/>
</dbReference>
<dbReference type="HAMAP" id="MF_01358">
    <property type="entry name" value="NDH1_NuoD"/>
    <property type="match status" value="1"/>
</dbReference>
<evidence type="ECO:0000256" key="5">
    <source>
        <dbReference type="ARBA" id="ARBA00023027"/>
    </source>
</evidence>
<evidence type="ECO:0000256" key="1">
    <source>
        <dbReference type="ARBA" id="ARBA00005769"/>
    </source>
</evidence>
<protein>
    <recommendedName>
        <fullName evidence="6">NADH-quinone oxidoreductase subunit D</fullName>
        <ecNumber evidence="6">7.1.1.-</ecNumber>
    </recommendedName>
    <alternativeName>
        <fullName evidence="6">NADH dehydrogenase I subunit D</fullName>
    </alternativeName>
    <alternativeName>
        <fullName evidence="6">NDH-1 subunit D</fullName>
    </alternativeName>
</protein>
<dbReference type="InterPro" id="IPR001135">
    <property type="entry name" value="NADH_Q_OxRdtase_suD"/>
</dbReference>
<dbReference type="PANTHER" id="PTHR11993:SF10">
    <property type="entry name" value="NADH DEHYDROGENASE [UBIQUINONE] IRON-SULFUR PROTEIN 2, MITOCHONDRIAL"/>
    <property type="match status" value="1"/>
</dbReference>
<evidence type="ECO:0000256" key="8">
    <source>
        <dbReference type="SAM" id="MobiDB-lite"/>
    </source>
</evidence>
<keyword evidence="2 6" id="KW-0813">Transport</keyword>
<feature type="region of interest" description="Disordered" evidence="8">
    <location>
        <begin position="1"/>
        <end position="62"/>
    </location>
</feature>
<dbReference type="SUPFAM" id="SSF56762">
    <property type="entry name" value="HydB/Nqo4-like"/>
    <property type="match status" value="1"/>
</dbReference>
<dbReference type="Pfam" id="PF00346">
    <property type="entry name" value="Complex1_49kDa"/>
    <property type="match status" value="1"/>
</dbReference>
<dbReference type="AlphaFoldDB" id="A0AAC9HL24"/>
<comment type="subunit">
    <text evidence="6">NDH-1 is composed of 14 different subunits. Subunits NuoB, C, D, E, F, and G constitute the peripheral sector of the complex.</text>
</comment>
<reference evidence="11" key="1">
    <citation type="submission" date="2016-03" db="EMBL/GenBank/DDBJ databases">
        <title>Complete genome sequence of the type strain Actinoalloteichus hymeniacidonis DSM 45092.</title>
        <authorList>
            <person name="Schaffert L."/>
            <person name="Albersmeier A."/>
            <person name="Winkler A."/>
            <person name="Kalinowski J."/>
            <person name="Zotchev S."/>
            <person name="Ruckert C."/>
        </authorList>
    </citation>
    <scope>NUCLEOTIDE SEQUENCE [LARGE SCALE GENOMIC DNA]</scope>
    <source>
        <strain evidence="11">HPA177(T) (DSM 45092(T))</strain>
    </source>
</reference>